<organism evidence="2 3">
    <name type="scientific">Acinetobacter haemolyticus</name>
    <dbReference type="NCBI Taxonomy" id="29430"/>
    <lineage>
        <taxon>Bacteria</taxon>
        <taxon>Pseudomonadati</taxon>
        <taxon>Pseudomonadota</taxon>
        <taxon>Gammaproteobacteria</taxon>
        <taxon>Moraxellales</taxon>
        <taxon>Moraxellaceae</taxon>
        <taxon>Acinetobacter</taxon>
    </lineage>
</organism>
<dbReference type="EMBL" id="WTTO01000013">
    <property type="protein sequence ID" value="NAR73121.1"/>
    <property type="molecule type" value="Genomic_DNA"/>
</dbReference>
<keyword evidence="1" id="KW-1133">Transmembrane helix</keyword>
<dbReference type="AlphaFoldDB" id="A0AAJ3D8J3"/>
<sequence>MGLISFEGVTAMRFLKKNNSASFVFLIITLYAFLGFAIGFVIWEYFLVS</sequence>
<evidence type="ECO:0000256" key="1">
    <source>
        <dbReference type="SAM" id="Phobius"/>
    </source>
</evidence>
<name>A0AAJ3D8J3_ACIHA</name>
<comment type="caution">
    <text evidence="2">The sequence shown here is derived from an EMBL/GenBank/DDBJ whole genome shotgun (WGS) entry which is preliminary data.</text>
</comment>
<dbReference type="Proteomes" id="UP000451048">
    <property type="component" value="Unassembled WGS sequence"/>
</dbReference>
<accession>A0AAJ3D8J3</accession>
<feature type="transmembrane region" description="Helical" evidence="1">
    <location>
        <begin position="21"/>
        <end position="43"/>
    </location>
</feature>
<evidence type="ECO:0000313" key="2">
    <source>
        <dbReference type="EMBL" id="NAR73121.1"/>
    </source>
</evidence>
<proteinExistence type="predicted"/>
<gene>
    <name evidence="2" type="ORF">GPS52_06365</name>
</gene>
<reference evidence="2 3" key="1">
    <citation type="submission" date="2019-12" db="EMBL/GenBank/DDBJ databases">
        <title>Acinetobacter haemolyticus comparative genomics.</title>
        <authorList>
            <person name="Castro-Jaimes S."/>
            <person name="Bello-Lopez E."/>
            <person name="Velazquez-Acosta C."/>
            <person name="Volkow-Fernandez P."/>
            <person name="Lozano-Zarain P."/>
            <person name="Castillo Ramirez S."/>
            <person name="Cevallos M.A."/>
        </authorList>
    </citation>
    <scope>NUCLEOTIDE SEQUENCE [LARGE SCALE GENOMIC DNA]</scope>
    <source>
        <strain evidence="2 3">AN10</strain>
    </source>
</reference>
<keyword evidence="1" id="KW-0812">Transmembrane</keyword>
<evidence type="ECO:0000313" key="3">
    <source>
        <dbReference type="Proteomes" id="UP000451048"/>
    </source>
</evidence>
<keyword evidence="1" id="KW-0472">Membrane</keyword>
<protein>
    <submittedName>
        <fullName evidence="2">Uncharacterized protein</fullName>
    </submittedName>
</protein>